<reference evidence="5 6" key="1">
    <citation type="journal article" date="2018" name="Gigascience">
        <title>Genomes of trombidid mites reveal novel predicted allergens and laterally-transferred genes associated with secondary metabolism.</title>
        <authorList>
            <person name="Dong X."/>
            <person name="Chaisiri K."/>
            <person name="Xia D."/>
            <person name="Armstrong S.D."/>
            <person name="Fang Y."/>
            <person name="Donnelly M.J."/>
            <person name="Kadowaki T."/>
            <person name="McGarry J.W."/>
            <person name="Darby A.C."/>
            <person name="Makepeace B.L."/>
        </authorList>
    </citation>
    <scope>NUCLEOTIDE SEQUENCE [LARGE SCALE GENOMIC DNA]</scope>
    <source>
        <strain evidence="5">UoL-UT</strain>
    </source>
</reference>
<feature type="domain" description="SH3" evidence="4">
    <location>
        <begin position="95"/>
        <end position="155"/>
    </location>
</feature>
<dbReference type="InterPro" id="IPR050384">
    <property type="entry name" value="Endophilin_SH3RF"/>
</dbReference>
<dbReference type="Pfam" id="PF03114">
    <property type="entry name" value="BAR"/>
    <property type="match status" value="1"/>
</dbReference>
<dbReference type="PANTHER" id="PTHR14167">
    <property type="entry name" value="SH3 DOMAIN-CONTAINING"/>
    <property type="match status" value="1"/>
</dbReference>
<dbReference type="STRING" id="299467.A0A443RZU1"/>
<dbReference type="GO" id="GO:0005737">
    <property type="term" value="C:cytoplasm"/>
    <property type="evidence" value="ECO:0007669"/>
    <property type="project" value="InterPro"/>
</dbReference>
<protein>
    <submittedName>
        <fullName evidence="5">Endophilin-B1-like protein</fullName>
    </submittedName>
</protein>
<evidence type="ECO:0000256" key="2">
    <source>
        <dbReference type="ARBA" id="ARBA00022443"/>
    </source>
</evidence>
<dbReference type="Gene3D" id="1.20.1270.60">
    <property type="entry name" value="Arfaptin homology (AH) domain/BAR domain"/>
    <property type="match status" value="1"/>
</dbReference>
<dbReference type="EMBL" id="NCKV01015736">
    <property type="protein sequence ID" value="RWS20743.1"/>
    <property type="molecule type" value="Genomic_DNA"/>
</dbReference>
<dbReference type="InterPro" id="IPR001452">
    <property type="entry name" value="SH3_domain"/>
</dbReference>
<dbReference type="GO" id="GO:0061024">
    <property type="term" value="P:membrane organization"/>
    <property type="evidence" value="ECO:0007669"/>
    <property type="project" value="TreeGrafter"/>
</dbReference>
<dbReference type="SUPFAM" id="SSF103657">
    <property type="entry name" value="BAR/IMD domain-like"/>
    <property type="match status" value="1"/>
</dbReference>
<dbReference type="AlphaFoldDB" id="A0A443RZU1"/>
<accession>A0A443RZU1</accession>
<dbReference type="SUPFAM" id="SSF50044">
    <property type="entry name" value="SH3-domain"/>
    <property type="match status" value="1"/>
</dbReference>
<comment type="similarity">
    <text evidence="1">Belongs to the endophilin family.</text>
</comment>
<feature type="non-terminal residue" evidence="5">
    <location>
        <position position="1"/>
    </location>
</feature>
<dbReference type="OrthoDB" id="14167at2759"/>
<dbReference type="InterPro" id="IPR027267">
    <property type="entry name" value="AH/BAR_dom_sf"/>
</dbReference>
<evidence type="ECO:0000313" key="6">
    <source>
        <dbReference type="Proteomes" id="UP000288716"/>
    </source>
</evidence>
<sequence length="155" mass="17499">AEQDLKSIQESFDRQVEITKLLLEGLSSAQTNHVRCLSEFVESQIDFYAKCHNHMCELQRELACVSLSSSNAGSRRRSQPINDITSPSDNLQLPLGRKRARVLYDYDAHDSSELSLMANEVIIVSQVPDMDTDWMLGERGTQKGKVPIAYLEILN</sequence>
<dbReference type="SMART" id="SM00326">
    <property type="entry name" value="SH3"/>
    <property type="match status" value="1"/>
</dbReference>
<keyword evidence="2 3" id="KW-0728">SH3 domain</keyword>
<dbReference type="VEuPathDB" id="VectorBase:LDEU011297"/>
<evidence type="ECO:0000256" key="1">
    <source>
        <dbReference type="ARBA" id="ARBA00006697"/>
    </source>
</evidence>
<dbReference type="PROSITE" id="PS50002">
    <property type="entry name" value="SH3"/>
    <property type="match status" value="1"/>
</dbReference>
<dbReference type="Proteomes" id="UP000288716">
    <property type="component" value="Unassembled WGS sequence"/>
</dbReference>
<evidence type="ECO:0000313" key="5">
    <source>
        <dbReference type="EMBL" id="RWS20743.1"/>
    </source>
</evidence>
<evidence type="ECO:0000259" key="4">
    <source>
        <dbReference type="PROSITE" id="PS50002"/>
    </source>
</evidence>
<dbReference type="Gene3D" id="2.30.30.40">
    <property type="entry name" value="SH3 Domains"/>
    <property type="match status" value="1"/>
</dbReference>
<name>A0A443RZU1_9ACAR</name>
<proteinExistence type="inferred from homology"/>
<organism evidence="5 6">
    <name type="scientific">Leptotrombidium deliense</name>
    <dbReference type="NCBI Taxonomy" id="299467"/>
    <lineage>
        <taxon>Eukaryota</taxon>
        <taxon>Metazoa</taxon>
        <taxon>Ecdysozoa</taxon>
        <taxon>Arthropoda</taxon>
        <taxon>Chelicerata</taxon>
        <taxon>Arachnida</taxon>
        <taxon>Acari</taxon>
        <taxon>Acariformes</taxon>
        <taxon>Trombidiformes</taxon>
        <taxon>Prostigmata</taxon>
        <taxon>Anystina</taxon>
        <taxon>Parasitengona</taxon>
        <taxon>Trombiculoidea</taxon>
        <taxon>Trombiculidae</taxon>
        <taxon>Leptotrombidium</taxon>
    </lineage>
</organism>
<dbReference type="CDD" id="cd11802">
    <property type="entry name" value="SH3_Endophilin_B"/>
    <property type="match status" value="1"/>
</dbReference>
<dbReference type="InterPro" id="IPR004148">
    <property type="entry name" value="BAR_dom"/>
</dbReference>
<dbReference type="InterPro" id="IPR036028">
    <property type="entry name" value="SH3-like_dom_sf"/>
</dbReference>
<comment type="caution">
    <text evidence="5">The sequence shown here is derived from an EMBL/GenBank/DDBJ whole genome shotgun (WGS) entry which is preliminary data.</text>
</comment>
<keyword evidence="6" id="KW-1185">Reference proteome</keyword>
<dbReference type="Pfam" id="PF14604">
    <property type="entry name" value="SH3_9"/>
    <property type="match status" value="1"/>
</dbReference>
<dbReference type="GO" id="GO:0016020">
    <property type="term" value="C:membrane"/>
    <property type="evidence" value="ECO:0007669"/>
    <property type="project" value="TreeGrafter"/>
</dbReference>
<dbReference type="PANTHER" id="PTHR14167:SF76">
    <property type="entry name" value="ENDOPHILIN B, ISOFORM A"/>
    <property type="match status" value="1"/>
</dbReference>
<gene>
    <name evidence="5" type="ORF">B4U80_09943</name>
</gene>
<evidence type="ECO:0000256" key="3">
    <source>
        <dbReference type="PROSITE-ProRule" id="PRU00192"/>
    </source>
</evidence>